<dbReference type="AlphaFoldDB" id="A0A8S1S3B1"/>
<dbReference type="Pfam" id="PF00995">
    <property type="entry name" value="Sec1"/>
    <property type="match status" value="1"/>
</dbReference>
<proteinExistence type="predicted"/>
<accession>A0A8S1S3B1</accession>
<reference evidence="1" key="1">
    <citation type="submission" date="2021-01" db="EMBL/GenBank/DDBJ databases">
        <authorList>
            <consortium name="Genoscope - CEA"/>
            <person name="William W."/>
        </authorList>
    </citation>
    <scope>NUCLEOTIDE SEQUENCE</scope>
</reference>
<organism evidence="1 2">
    <name type="scientific">Paramecium octaurelia</name>
    <dbReference type="NCBI Taxonomy" id="43137"/>
    <lineage>
        <taxon>Eukaryota</taxon>
        <taxon>Sar</taxon>
        <taxon>Alveolata</taxon>
        <taxon>Ciliophora</taxon>
        <taxon>Intramacronucleata</taxon>
        <taxon>Oligohymenophorea</taxon>
        <taxon>Peniculida</taxon>
        <taxon>Parameciidae</taxon>
        <taxon>Paramecium</taxon>
    </lineage>
</organism>
<dbReference type="GO" id="GO:0016192">
    <property type="term" value="P:vesicle-mediated transport"/>
    <property type="evidence" value="ECO:0007669"/>
    <property type="project" value="InterPro"/>
</dbReference>
<evidence type="ECO:0000313" key="1">
    <source>
        <dbReference type="EMBL" id="CAD8134065.1"/>
    </source>
</evidence>
<dbReference type="Proteomes" id="UP000683925">
    <property type="component" value="Unassembled WGS sequence"/>
</dbReference>
<dbReference type="OrthoDB" id="10262287at2759"/>
<comment type="caution">
    <text evidence="1">The sequence shown here is derived from an EMBL/GenBank/DDBJ whole genome shotgun (WGS) entry which is preliminary data.</text>
</comment>
<keyword evidence="2" id="KW-1185">Reference proteome</keyword>
<gene>
    <name evidence="1" type="ORF">POCTA_138.1.T0050242</name>
</gene>
<protein>
    <submittedName>
        <fullName evidence="1">Uncharacterized protein</fullName>
    </submittedName>
</protein>
<evidence type="ECO:0000313" key="2">
    <source>
        <dbReference type="Proteomes" id="UP000683925"/>
    </source>
</evidence>
<sequence>MNIVCKDYLEKEAVLGDLVITNFNFDLIPIANDLLYLEMNNCLRPLYIGQEMTILQTVAESIQKMELVHGKVQEYLCKGNYSKYVIDILKQKKQQGELIEDEVSFKVSKMHTLLVIDRKVDFITPMLTPFTYEALIDEVFSIKNNSINLEIIKNQQALKDRPKTIKLNDSYYNRIKIMNIKQCQ</sequence>
<dbReference type="InterPro" id="IPR001619">
    <property type="entry name" value="Sec1-like"/>
</dbReference>
<name>A0A8S1S3B1_PAROT</name>
<dbReference type="PANTHER" id="PTHR11679">
    <property type="entry name" value="VESICLE PROTEIN SORTING-ASSOCIATED"/>
    <property type="match status" value="1"/>
</dbReference>
<dbReference type="EMBL" id="CAJJDP010000004">
    <property type="protein sequence ID" value="CAD8134065.1"/>
    <property type="molecule type" value="Genomic_DNA"/>
</dbReference>